<dbReference type="AlphaFoldDB" id="A0AA37W5U1"/>
<comment type="caution">
    <text evidence="2">The sequence shown here is derived from an EMBL/GenBank/DDBJ whole genome shotgun (WGS) entry which is preliminary data.</text>
</comment>
<feature type="transmembrane region" description="Helical" evidence="1">
    <location>
        <begin position="71"/>
        <end position="93"/>
    </location>
</feature>
<keyword evidence="3" id="KW-1185">Reference proteome</keyword>
<name>A0AA37W5U1_9GAMM</name>
<reference evidence="2" key="1">
    <citation type="journal article" date="2014" name="Int. J. Syst. Evol. Microbiol.">
        <title>Complete genome sequence of Corynebacterium casei LMG S-19264T (=DSM 44701T), isolated from a smear-ripened cheese.</title>
        <authorList>
            <consortium name="US DOE Joint Genome Institute (JGI-PGF)"/>
            <person name="Walter F."/>
            <person name="Albersmeier A."/>
            <person name="Kalinowski J."/>
            <person name="Ruckert C."/>
        </authorList>
    </citation>
    <scope>NUCLEOTIDE SEQUENCE</scope>
    <source>
        <strain evidence="2">NBRC 110071</strain>
    </source>
</reference>
<keyword evidence="1" id="KW-1133">Transmembrane helix</keyword>
<dbReference type="EMBL" id="BSNM01000002">
    <property type="protein sequence ID" value="GLQ29818.1"/>
    <property type="molecule type" value="Genomic_DNA"/>
</dbReference>
<reference evidence="2" key="2">
    <citation type="submission" date="2023-01" db="EMBL/GenBank/DDBJ databases">
        <title>Draft genome sequence of Litoribrevibacter albus strain NBRC 110071.</title>
        <authorList>
            <person name="Sun Q."/>
            <person name="Mori K."/>
        </authorList>
    </citation>
    <scope>NUCLEOTIDE SEQUENCE</scope>
    <source>
        <strain evidence="2">NBRC 110071</strain>
    </source>
</reference>
<gene>
    <name evidence="2" type="ORF">GCM10007876_02960</name>
</gene>
<accession>A0AA37W5U1</accession>
<evidence type="ECO:0000313" key="3">
    <source>
        <dbReference type="Proteomes" id="UP001161389"/>
    </source>
</evidence>
<dbReference type="RefSeq" id="WP_284377925.1">
    <property type="nucleotide sequence ID" value="NZ_BSNM01000002.1"/>
</dbReference>
<evidence type="ECO:0000256" key="1">
    <source>
        <dbReference type="SAM" id="Phobius"/>
    </source>
</evidence>
<dbReference type="Proteomes" id="UP001161389">
    <property type="component" value="Unassembled WGS sequence"/>
</dbReference>
<keyword evidence="1" id="KW-0812">Transmembrane</keyword>
<keyword evidence="1" id="KW-0472">Membrane</keyword>
<protein>
    <submittedName>
        <fullName evidence="2">Uncharacterized protein</fullName>
    </submittedName>
</protein>
<sequence length="96" mass="10811">MSFHTSQAAINILKVGKKHPRWREAAEFIIERATPEVKLLLAVGRQLERDEIQQTKEQRASSFSWQPFLKYALIALVSAGVSGVSVYILVSLIKLC</sequence>
<evidence type="ECO:0000313" key="2">
    <source>
        <dbReference type="EMBL" id="GLQ29818.1"/>
    </source>
</evidence>
<proteinExistence type="predicted"/>
<organism evidence="2 3">
    <name type="scientific">Litoribrevibacter albus</name>
    <dbReference type="NCBI Taxonomy" id="1473156"/>
    <lineage>
        <taxon>Bacteria</taxon>
        <taxon>Pseudomonadati</taxon>
        <taxon>Pseudomonadota</taxon>
        <taxon>Gammaproteobacteria</taxon>
        <taxon>Oceanospirillales</taxon>
        <taxon>Oceanospirillaceae</taxon>
        <taxon>Litoribrevibacter</taxon>
    </lineage>
</organism>